<protein>
    <submittedName>
        <fullName evidence="3">Phosphoesterase PA-phosphatase related protein</fullName>
    </submittedName>
</protein>
<feature type="transmembrane region" description="Helical" evidence="1">
    <location>
        <begin position="155"/>
        <end position="176"/>
    </location>
</feature>
<proteinExistence type="predicted"/>
<sequence>MVLVLDQQIANLFYSWRSPILTGIMIFITNLGSTLIIVVLGLVIFWLISRRDLKKEAWRFLMTLSGGAIMNNLLKEIIKRPRPLLISPLVNETTYSFPSGHTMNATVLYLLIVFYIFKFLKGNRFKWVYASSLMCLVVLIGMSRIYLGVHSPSDVVAGFLAGVLWLITVVLVEKLMTLAKKRRSVK</sequence>
<keyword evidence="1" id="KW-0812">Transmembrane</keyword>
<evidence type="ECO:0000313" key="3">
    <source>
        <dbReference type="EMBL" id="KKQ49633.1"/>
    </source>
</evidence>
<dbReference type="Gene3D" id="1.20.144.10">
    <property type="entry name" value="Phosphatidic acid phosphatase type 2/haloperoxidase"/>
    <property type="match status" value="2"/>
</dbReference>
<name>A0A0G0I2V3_9BACT</name>
<dbReference type="Pfam" id="PF01569">
    <property type="entry name" value="PAP2"/>
    <property type="match status" value="1"/>
</dbReference>
<dbReference type="AlphaFoldDB" id="A0A0G0I2V3"/>
<accession>A0A0G0I2V3</accession>
<dbReference type="PATRIC" id="fig|1618488.3.peg.738"/>
<dbReference type="CDD" id="cd03392">
    <property type="entry name" value="PAP2_like_2"/>
    <property type="match status" value="1"/>
</dbReference>
<evidence type="ECO:0000259" key="2">
    <source>
        <dbReference type="SMART" id="SM00014"/>
    </source>
</evidence>
<organism evidence="3 4">
    <name type="scientific">Candidatus Shapirobacteria bacterium GW2011_GWE1_38_10</name>
    <dbReference type="NCBI Taxonomy" id="1618488"/>
    <lineage>
        <taxon>Bacteria</taxon>
        <taxon>Candidatus Shapironibacteriota</taxon>
    </lineage>
</organism>
<dbReference type="Proteomes" id="UP000034231">
    <property type="component" value="Unassembled WGS sequence"/>
</dbReference>
<dbReference type="PANTHER" id="PTHR14969">
    <property type="entry name" value="SPHINGOSINE-1-PHOSPHATE PHOSPHOHYDROLASE"/>
    <property type="match status" value="1"/>
</dbReference>
<gene>
    <name evidence="3" type="ORF">US68_C0012G0028</name>
</gene>
<dbReference type="SMART" id="SM00014">
    <property type="entry name" value="acidPPc"/>
    <property type="match status" value="1"/>
</dbReference>
<dbReference type="SUPFAM" id="SSF48317">
    <property type="entry name" value="Acid phosphatase/Vanadium-dependent haloperoxidase"/>
    <property type="match status" value="1"/>
</dbReference>
<keyword evidence="1" id="KW-0472">Membrane</keyword>
<feature type="transmembrane region" description="Helical" evidence="1">
    <location>
        <begin position="60"/>
        <end position="78"/>
    </location>
</feature>
<comment type="caution">
    <text evidence="3">The sequence shown here is derived from an EMBL/GenBank/DDBJ whole genome shotgun (WGS) entry which is preliminary data.</text>
</comment>
<feature type="domain" description="Phosphatidic acid phosphatase type 2/haloperoxidase" evidence="2">
    <location>
        <begin position="57"/>
        <end position="170"/>
    </location>
</feature>
<dbReference type="InterPro" id="IPR036938">
    <property type="entry name" value="PAP2/HPO_sf"/>
</dbReference>
<feature type="transmembrane region" description="Helical" evidence="1">
    <location>
        <begin position="98"/>
        <end position="120"/>
    </location>
</feature>
<evidence type="ECO:0000313" key="4">
    <source>
        <dbReference type="Proteomes" id="UP000034231"/>
    </source>
</evidence>
<keyword evidence="1" id="KW-1133">Transmembrane helix</keyword>
<reference evidence="3 4" key="1">
    <citation type="journal article" date="2015" name="Nature">
        <title>rRNA introns, odd ribosomes, and small enigmatic genomes across a large radiation of phyla.</title>
        <authorList>
            <person name="Brown C.T."/>
            <person name="Hug L.A."/>
            <person name="Thomas B.C."/>
            <person name="Sharon I."/>
            <person name="Castelle C.J."/>
            <person name="Singh A."/>
            <person name="Wilkins M.J."/>
            <person name="Williams K.H."/>
            <person name="Banfield J.F."/>
        </authorList>
    </citation>
    <scope>NUCLEOTIDE SEQUENCE [LARGE SCALE GENOMIC DNA]</scope>
</reference>
<dbReference type="PANTHER" id="PTHR14969:SF13">
    <property type="entry name" value="AT30094P"/>
    <property type="match status" value="1"/>
</dbReference>
<feature type="transmembrane region" description="Helical" evidence="1">
    <location>
        <begin position="20"/>
        <end position="48"/>
    </location>
</feature>
<dbReference type="EMBL" id="LBTX01000012">
    <property type="protein sequence ID" value="KKQ49633.1"/>
    <property type="molecule type" value="Genomic_DNA"/>
</dbReference>
<feature type="transmembrane region" description="Helical" evidence="1">
    <location>
        <begin position="127"/>
        <end position="149"/>
    </location>
</feature>
<dbReference type="InterPro" id="IPR000326">
    <property type="entry name" value="PAP2/HPO"/>
</dbReference>
<evidence type="ECO:0000256" key="1">
    <source>
        <dbReference type="SAM" id="Phobius"/>
    </source>
</evidence>